<proteinExistence type="predicted"/>
<dbReference type="Proteomes" id="UP001519504">
    <property type="component" value="Unassembled WGS sequence"/>
</dbReference>
<sequence length="116" mass="13417">MTVKTKEERLSYYYELLDMTYADAVKALLVDHGEVAEDFFIKDRYNKWEAGDVETPEVNSANSRTDEGLEIHHIAEDKYEDMGNPVAIQEQVIPYSFKKPRPFATSISGNTRFCMR</sequence>
<comment type="caution">
    <text evidence="1">The sequence shown here is derived from an EMBL/GenBank/DDBJ whole genome shotgun (WGS) entry which is preliminary data.</text>
</comment>
<protein>
    <submittedName>
        <fullName evidence="1">Uncharacterized protein</fullName>
    </submittedName>
</protein>
<gene>
    <name evidence="1" type="ORF">G6R29_05130</name>
</gene>
<name>A0ABS5R1V0_9LACO</name>
<dbReference type="RefSeq" id="WP_213809287.1">
    <property type="nucleotide sequence ID" value="NZ_JAAMFK010000006.1"/>
</dbReference>
<organism evidence="1 2">
    <name type="scientific">Fructobacillus broussonetiae</name>
    <dbReference type="NCBI Taxonomy" id="2713173"/>
    <lineage>
        <taxon>Bacteria</taxon>
        <taxon>Bacillati</taxon>
        <taxon>Bacillota</taxon>
        <taxon>Bacilli</taxon>
        <taxon>Lactobacillales</taxon>
        <taxon>Lactobacillaceae</taxon>
        <taxon>Fructobacillus</taxon>
    </lineage>
</organism>
<reference evidence="1 2" key="1">
    <citation type="submission" date="2020-02" db="EMBL/GenBank/DDBJ databases">
        <title>Fructobacillus sp. isolated from paper mulberry of Taiwan.</title>
        <authorList>
            <person name="Lin S.-T."/>
        </authorList>
    </citation>
    <scope>NUCLEOTIDE SEQUENCE [LARGE SCALE GENOMIC DNA]</scope>
    <source>
        <strain evidence="1 2">M2-14</strain>
    </source>
</reference>
<evidence type="ECO:0000313" key="2">
    <source>
        <dbReference type="Proteomes" id="UP001519504"/>
    </source>
</evidence>
<evidence type="ECO:0000313" key="1">
    <source>
        <dbReference type="EMBL" id="MBS9339002.1"/>
    </source>
</evidence>
<dbReference type="EMBL" id="JAAMFK010000006">
    <property type="protein sequence ID" value="MBS9339002.1"/>
    <property type="molecule type" value="Genomic_DNA"/>
</dbReference>
<accession>A0ABS5R1V0</accession>
<keyword evidence="2" id="KW-1185">Reference proteome</keyword>